<dbReference type="PANTHER" id="PTHR10394">
    <property type="entry name" value="40S RIBOSOMAL PROTEIN S8"/>
    <property type="match status" value="1"/>
</dbReference>
<dbReference type="CDD" id="cd11382">
    <property type="entry name" value="Ribosomal_S8e"/>
    <property type="match status" value="1"/>
</dbReference>
<protein>
    <recommendedName>
        <fullName evidence="5 6">Small ribosomal subunit protein eS8</fullName>
    </recommendedName>
</protein>
<dbReference type="Gene3D" id="2.40.10.310">
    <property type="match status" value="1"/>
</dbReference>
<keyword evidence="3 6" id="KW-0689">Ribosomal protein</keyword>
<evidence type="ECO:0000256" key="4">
    <source>
        <dbReference type="ARBA" id="ARBA00023274"/>
    </source>
</evidence>
<dbReference type="EMBL" id="KX764914">
    <property type="protein sequence ID" value="AOZ56001.1"/>
    <property type="molecule type" value="Genomic_DNA"/>
</dbReference>
<dbReference type="InterPro" id="IPR020919">
    <property type="entry name" value="Ribosomal_protein_eS8_arc"/>
</dbReference>
<sequence length="136" mass="15202">MYYHGRIVPGGRTPTGAKIPYMRKKRKRELGRPPVETVIGELKVKKQRVRGGGVKLKLLSADFANVAIPSERKSIRARIIRVLSNPANPDYDRREVITRGAIIDTEVGKARVVSRPGQHGVINAILIEGAEREEER</sequence>
<evidence type="ECO:0000256" key="6">
    <source>
        <dbReference type="HAMAP-Rule" id="MF_00029"/>
    </source>
</evidence>
<comment type="subunit">
    <text evidence="2 6">Part of the 30S ribosomal subunit.</text>
</comment>
<dbReference type="InterPro" id="IPR018283">
    <property type="entry name" value="Ribosomal_eS8_CS"/>
</dbReference>
<proteinExistence type="inferred from homology"/>
<accession>A0A1L2JT49</accession>
<name>A0A1L2JT49_9CREN</name>
<evidence type="ECO:0000256" key="1">
    <source>
        <dbReference type="ARBA" id="ARBA00005257"/>
    </source>
</evidence>
<dbReference type="InterPro" id="IPR022309">
    <property type="entry name" value="Ribosomal_Se8/biogenesis_NSA2"/>
</dbReference>
<dbReference type="GO" id="GO:1990904">
    <property type="term" value="C:ribonucleoprotein complex"/>
    <property type="evidence" value="ECO:0007669"/>
    <property type="project" value="UniProtKB-KW"/>
</dbReference>
<comment type="similarity">
    <text evidence="1 6">Belongs to the eukaryotic ribosomal protein eS8 family.</text>
</comment>
<dbReference type="HAMAP" id="MF_00029">
    <property type="entry name" value="Ribosomal_eS8"/>
    <property type="match status" value="1"/>
</dbReference>
<evidence type="ECO:0000256" key="2">
    <source>
        <dbReference type="ARBA" id="ARBA00011458"/>
    </source>
</evidence>
<evidence type="ECO:0000256" key="5">
    <source>
        <dbReference type="ARBA" id="ARBA00035277"/>
    </source>
</evidence>
<dbReference type="PROSITE" id="PS01193">
    <property type="entry name" value="RIBOSOMAL_S8E"/>
    <property type="match status" value="1"/>
</dbReference>
<gene>
    <name evidence="6" type="primary">rps8e</name>
</gene>
<evidence type="ECO:0000313" key="7">
    <source>
        <dbReference type="EMBL" id="AOZ56001.1"/>
    </source>
</evidence>
<reference evidence="7" key="1">
    <citation type="journal article" date="2017" name="Nature">
        <title>Metagenomic exploration of ASGARD archaea illuminates the origin of cellular complexity in eukaryotes.</title>
        <authorList>
            <person name="Zaremba-Niedzwiedzka K."/>
            <person name="Caceres E.F."/>
            <person name="Saw J.H.W."/>
            <person name="Backstrom D."/>
            <person name="Juzokaite L."/>
            <person name="Vancaester E."/>
            <person name="Seitz K.W."/>
            <person name="Anantharaman K."/>
            <person name="Starnawski P."/>
            <person name="Kjeldsen K.U."/>
            <person name="Stott M.B."/>
            <person name="Nunoura T."/>
            <person name="Banfield J.F."/>
            <person name="Schramm A."/>
            <person name="Baker B.J."/>
            <person name="Spang A."/>
            <person name="Ettema T.J.G."/>
        </authorList>
    </citation>
    <scope>NUCLEOTIDE SEQUENCE</scope>
    <source>
        <strain evidence="7">TIV_3</strain>
    </source>
</reference>
<organism evidence="7">
    <name type="scientific">uncultured korarchaeote</name>
    <dbReference type="NCBI Taxonomy" id="161241"/>
    <lineage>
        <taxon>Archaea</taxon>
        <taxon>Thermoproteota</taxon>
        <taxon>environmental samples</taxon>
    </lineage>
</organism>
<keyword evidence="4 6" id="KW-0687">Ribonucleoprotein</keyword>
<dbReference type="GO" id="GO:0005840">
    <property type="term" value="C:ribosome"/>
    <property type="evidence" value="ECO:0007669"/>
    <property type="project" value="UniProtKB-KW"/>
</dbReference>
<dbReference type="GO" id="GO:0003735">
    <property type="term" value="F:structural constituent of ribosome"/>
    <property type="evidence" value="ECO:0007669"/>
    <property type="project" value="InterPro"/>
</dbReference>
<dbReference type="NCBIfam" id="TIGR00307">
    <property type="entry name" value="eS8"/>
    <property type="match status" value="1"/>
</dbReference>
<dbReference type="GO" id="GO:0006412">
    <property type="term" value="P:translation"/>
    <property type="evidence" value="ECO:0007669"/>
    <property type="project" value="UniProtKB-UniRule"/>
</dbReference>
<dbReference type="InterPro" id="IPR001047">
    <property type="entry name" value="Ribosomal_eS8"/>
</dbReference>
<dbReference type="Pfam" id="PF01201">
    <property type="entry name" value="Ribosomal_S8e"/>
    <property type="match status" value="1"/>
</dbReference>
<evidence type="ECO:0000256" key="3">
    <source>
        <dbReference type="ARBA" id="ARBA00022980"/>
    </source>
</evidence>
<dbReference type="AlphaFoldDB" id="A0A1L2JT49"/>